<dbReference type="Pfam" id="PF02661">
    <property type="entry name" value="Fic"/>
    <property type="match status" value="1"/>
</dbReference>
<proteinExistence type="predicted"/>
<sequence length="104" mass="11127">MAVRTGEPPLDRTRLGLVIHPAHRFGLQLEVTPGPCEGDRPSTSPVSLLHGKAAASRHSVARDHALIDGNERTARLAMRVFLRFNGVSASTPPPPVCRSGFPVS</sequence>
<feature type="domain" description="Fido" evidence="1">
    <location>
        <begin position="52"/>
        <end position="82"/>
    </location>
</feature>
<dbReference type="RefSeq" id="WP_345626233.1">
    <property type="nucleotide sequence ID" value="NZ_BAABJR010000002.1"/>
</dbReference>
<keyword evidence="3" id="KW-1185">Reference proteome</keyword>
<reference evidence="3" key="1">
    <citation type="journal article" date="2019" name="Int. J. Syst. Evol. Microbiol.">
        <title>The Global Catalogue of Microorganisms (GCM) 10K type strain sequencing project: providing services to taxonomists for standard genome sequencing and annotation.</title>
        <authorList>
            <consortium name="The Broad Institute Genomics Platform"/>
            <consortium name="The Broad Institute Genome Sequencing Center for Infectious Disease"/>
            <person name="Wu L."/>
            <person name="Ma J."/>
        </authorList>
    </citation>
    <scope>NUCLEOTIDE SEQUENCE [LARGE SCALE GENOMIC DNA]</scope>
    <source>
        <strain evidence="3">JCM 18306</strain>
    </source>
</reference>
<organism evidence="2 3">
    <name type="scientific">Streptomyces thinghirensis</name>
    <dbReference type="NCBI Taxonomy" id="551547"/>
    <lineage>
        <taxon>Bacteria</taxon>
        <taxon>Bacillati</taxon>
        <taxon>Actinomycetota</taxon>
        <taxon>Actinomycetes</taxon>
        <taxon>Kitasatosporales</taxon>
        <taxon>Streptomycetaceae</taxon>
        <taxon>Streptomyces</taxon>
    </lineage>
</organism>
<dbReference type="InterPro" id="IPR053737">
    <property type="entry name" value="Type_II_TA_Toxin"/>
</dbReference>
<name>A0ABP9SY56_9ACTN</name>
<dbReference type="EMBL" id="BAABJR010000002">
    <property type="protein sequence ID" value="GAA5204230.1"/>
    <property type="molecule type" value="Genomic_DNA"/>
</dbReference>
<dbReference type="Gene3D" id="1.20.120.1870">
    <property type="entry name" value="Fic/DOC protein, Fido domain"/>
    <property type="match status" value="1"/>
</dbReference>
<gene>
    <name evidence="2" type="ORF">GCM10023323_06270</name>
</gene>
<comment type="caution">
    <text evidence="2">The sequence shown here is derived from an EMBL/GenBank/DDBJ whole genome shotgun (WGS) entry which is preliminary data.</text>
</comment>
<evidence type="ECO:0000313" key="2">
    <source>
        <dbReference type="EMBL" id="GAA5204230.1"/>
    </source>
</evidence>
<accession>A0ABP9SY56</accession>
<dbReference type="InterPro" id="IPR003812">
    <property type="entry name" value="Fido"/>
</dbReference>
<protein>
    <recommendedName>
        <fullName evidence="1">Fido domain-containing protein</fullName>
    </recommendedName>
</protein>
<evidence type="ECO:0000259" key="1">
    <source>
        <dbReference type="Pfam" id="PF02661"/>
    </source>
</evidence>
<dbReference type="Proteomes" id="UP001499878">
    <property type="component" value="Unassembled WGS sequence"/>
</dbReference>
<evidence type="ECO:0000313" key="3">
    <source>
        <dbReference type="Proteomes" id="UP001499878"/>
    </source>
</evidence>